<proteinExistence type="predicted"/>
<sequence>MSPSVILALTSNTATSVKERVRKHYSSPFAMHPSTILLCLPPFQWHLGVMRHTTWRCPRLALPLQYLTLKVTTCWWVSQQLPPASPHNIASRLCKLLILQLGHSVESKLRPKMQL</sequence>
<name>A0ACC2HG67_DALPE</name>
<comment type="caution">
    <text evidence="1">The sequence shown here is derived from an EMBL/GenBank/DDBJ whole genome shotgun (WGS) entry which is preliminary data.</text>
</comment>
<keyword evidence="2" id="KW-1185">Reference proteome</keyword>
<accession>A0ACC2HG67</accession>
<gene>
    <name evidence="1" type="ORF">DPEC_G00018820</name>
</gene>
<protein>
    <submittedName>
        <fullName evidence="1">Uncharacterized protein</fullName>
    </submittedName>
</protein>
<evidence type="ECO:0000313" key="1">
    <source>
        <dbReference type="EMBL" id="KAJ8014736.1"/>
    </source>
</evidence>
<dbReference type="EMBL" id="CM055729">
    <property type="protein sequence ID" value="KAJ8014736.1"/>
    <property type="molecule type" value="Genomic_DNA"/>
</dbReference>
<evidence type="ECO:0000313" key="2">
    <source>
        <dbReference type="Proteomes" id="UP001157502"/>
    </source>
</evidence>
<organism evidence="1 2">
    <name type="scientific">Dallia pectoralis</name>
    <name type="common">Alaska blackfish</name>
    <dbReference type="NCBI Taxonomy" id="75939"/>
    <lineage>
        <taxon>Eukaryota</taxon>
        <taxon>Metazoa</taxon>
        <taxon>Chordata</taxon>
        <taxon>Craniata</taxon>
        <taxon>Vertebrata</taxon>
        <taxon>Euteleostomi</taxon>
        <taxon>Actinopterygii</taxon>
        <taxon>Neopterygii</taxon>
        <taxon>Teleostei</taxon>
        <taxon>Protacanthopterygii</taxon>
        <taxon>Esociformes</taxon>
        <taxon>Umbridae</taxon>
        <taxon>Dallia</taxon>
    </lineage>
</organism>
<reference evidence="1" key="1">
    <citation type="submission" date="2021-05" db="EMBL/GenBank/DDBJ databases">
        <authorList>
            <person name="Pan Q."/>
            <person name="Jouanno E."/>
            <person name="Zahm M."/>
            <person name="Klopp C."/>
            <person name="Cabau C."/>
            <person name="Louis A."/>
            <person name="Berthelot C."/>
            <person name="Parey E."/>
            <person name="Roest Crollius H."/>
            <person name="Montfort J."/>
            <person name="Robinson-Rechavi M."/>
            <person name="Bouchez O."/>
            <person name="Lampietro C."/>
            <person name="Lopez Roques C."/>
            <person name="Donnadieu C."/>
            <person name="Postlethwait J."/>
            <person name="Bobe J."/>
            <person name="Dillon D."/>
            <person name="Chandos A."/>
            <person name="von Hippel F."/>
            <person name="Guiguen Y."/>
        </authorList>
    </citation>
    <scope>NUCLEOTIDE SEQUENCE</scope>
    <source>
        <strain evidence="1">YG-Jan2019</strain>
    </source>
</reference>
<dbReference type="Proteomes" id="UP001157502">
    <property type="component" value="Chromosome 2"/>
</dbReference>